<dbReference type="GeneID" id="25276345"/>
<dbReference type="Pfam" id="PF25545">
    <property type="entry name" value="DUF7924"/>
    <property type="match status" value="1"/>
</dbReference>
<dbReference type="RefSeq" id="XP_013266011.1">
    <property type="nucleotide sequence ID" value="XM_013410557.1"/>
</dbReference>
<reference evidence="2 3" key="1">
    <citation type="submission" date="2013-03" db="EMBL/GenBank/DDBJ databases">
        <title>The Genome Sequence of Exophiala aquamarina CBS 119918.</title>
        <authorList>
            <consortium name="The Broad Institute Genomics Platform"/>
            <person name="Cuomo C."/>
            <person name="de Hoog S."/>
            <person name="Gorbushina A."/>
            <person name="Walker B."/>
            <person name="Young S.K."/>
            <person name="Zeng Q."/>
            <person name="Gargeya S."/>
            <person name="Fitzgerald M."/>
            <person name="Haas B."/>
            <person name="Abouelleil A."/>
            <person name="Allen A.W."/>
            <person name="Alvarado L."/>
            <person name="Arachchi H.M."/>
            <person name="Berlin A.M."/>
            <person name="Chapman S.B."/>
            <person name="Gainer-Dewar J."/>
            <person name="Goldberg J."/>
            <person name="Griggs A."/>
            <person name="Gujja S."/>
            <person name="Hansen M."/>
            <person name="Howarth C."/>
            <person name="Imamovic A."/>
            <person name="Ireland A."/>
            <person name="Larimer J."/>
            <person name="McCowan C."/>
            <person name="Murphy C."/>
            <person name="Pearson M."/>
            <person name="Poon T.W."/>
            <person name="Priest M."/>
            <person name="Roberts A."/>
            <person name="Saif S."/>
            <person name="Shea T."/>
            <person name="Sisk P."/>
            <person name="Sykes S."/>
            <person name="Wortman J."/>
            <person name="Nusbaum C."/>
            <person name="Birren B."/>
        </authorList>
    </citation>
    <scope>NUCLEOTIDE SEQUENCE [LARGE SCALE GENOMIC DNA]</scope>
    <source>
        <strain evidence="2 3">CBS 119918</strain>
    </source>
</reference>
<feature type="non-terminal residue" evidence="2">
    <location>
        <position position="1"/>
    </location>
</feature>
<dbReference type="STRING" id="1182545.A0A072PU89"/>
<evidence type="ECO:0000313" key="3">
    <source>
        <dbReference type="Proteomes" id="UP000027920"/>
    </source>
</evidence>
<feature type="domain" description="DUF7924" evidence="1">
    <location>
        <begin position="150"/>
        <end position="327"/>
    </location>
</feature>
<protein>
    <recommendedName>
        <fullName evidence="1">DUF7924 domain-containing protein</fullName>
    </recommendedName>
</protein>
<comment type="caution">
    <text evidence="2">The sequence shown here is derived from an EMBL/GenBank/DDBJ whole genome shotgun (WGS) entry which is preliminary data.</text>
</comment>
<dbReference type="Proteomes" id="UP000027920">
    <property type="component" value="Unassembled WGS sequence"/>
</dbReference>
<dbReference type="HOGENOM" id="CLU_735651_0_0_1"/>
<accession>A0A072PU89</accession>
<sequence length="394" mass="43038">APSLSESRSSFSSQTQYTPITLLTNTSQISSASPYNSPFYRQHTLKPNNIIIEDAVLDEERWSRAAFALGMPYGDVFRATNETRRFANKVSRKSNLSEKCMTDLVMTLVQAATKPHRNLHTKAGGTFHEDPVPNGAITTDALLSPPDTWSMPLPVPRPNITLGFATKTFTPHELELQSGIISTSAGLPCDLAKVSQPTPDVFWPFFTVDIQPNSLNAAQNASAGSASTCNNALALLAEAADEPTMQKQGPSLFWNSRRRVHSFSLSINLDGKVASLNMHDSGGSLVHHAAMIRVYRLDDERDVEALYSRLTSICVWADNTRLPAIVDLLENLDGLVKLESKQDFVSDAFFNHDLSSVAGMGYAGGAIGSISPPKRFGGLKSVMRDISPRWLRVS</sequence>
<evidence type="ECO:0000313" key="2">
    <source>
        <dbReference type="EMBL" id="KEF63421.1"/>
    </source>
</evidence>
<dbReference type="OrthoDB" id="4135068at2759"/>
<dbReference type="AlphaFoldDB" id="A0A072PU89"/>
<dbReference type="VEuPathDB" id="FungiDB:A1O9_01399"/>
<gene>
    <name evidence="2" type="ORF">A1O9_01399</name>
</gene>
<dbReference type="EMBL" id="AMGV01000001">
    <property type="protein sequence ID" value="KEF63421.1"/>
    <property type="molecule type" value="Genomic_DNA"/>
</dbReference>
<keyword evidence="3" id="KW-1185">Reference proteome</keyword>
<dbReference type="InterPro" id="IPR057684">
    <property type="entry name" value="DUF7924"/>
</dbReference>
<proteinExistence type="predicted"/>
<name>A0A072PU89_9EURO</name>
<organism evidence="2 3">
    <name type="scientific">Exophiala aquamarina CBS 119918</name>
    <dbReference type="NCBI Taxonomy" id="1182545"/>
    <lineage>
        <taxon>Eukaryota</taxon>
        <taxon>Fungi</taxon>
        <taxon>Dikarya</taxon>
        <taxon>Ascomycota</taxon>
        <taxon>Pezizomycotina</taxon>
        <taxon>Eurotiomycetes</taxon>
        <taxon>Chaetothyriomycetidae</taxon>
        <taxon>Chaetothyriales</taxon>
        <taxon>Herpotrichiellaceae</taxon>
        <taxon>Exophiala</taxon>
    </lineage>
</organism>
<feature type="non-terminal residue" evidence="2">
    <location>
        <position position="394"/>
    </location>
</feature>
<evidence type="ECO:0000259" key="1">
    <source>
        <dbReference type="Pfam" id="PF25545"/>
    </source>
</evidence>